<dbReference type="InterPro" id="IPR004125">
    <property type="entry name" value="Signal_recog_particle_SRP54_M"/>
</dbReference>
<dbReference type="InterPro" id="IPR036891">
    <property type="entry name" value="Signal_recog_part_SRP54_M_sf"/>
</dbReference>
<name>A0A9D0Z0B9_9FIRM</name>
<feature type="non-terminal residue" evidence="2">
    <location>
        <position position="1"/>
    </location>
</feature>
<organism evidence="2 3">
    <name type="scientific">Candidatus Faecenecus gallistercoris</name>
    <dbReference type="NCBI Taxonomy" id="2840793"/>
    <lineage>
        <taxon>Bacteria</taxon>
        <taxon>Bacillati</taxon>
        <taxon>Bacillota</taxon>
        <taxon>Bacillota incertae sedis</taxon>
        <taxon>Candidatus Faecenecus</taxon>
    </lineage>
</organism>
<dbReference type="EMBL" id="DVFU01000132">
    <property type="protein sequence ID" value="HIQ65417.1"/>
    <property type="molecule type" value="Genomic_DNA"/>
</dbReference>
<evidence type="ECO:0000259" key="1">
    <source>
        <dbReference type="Pfam" id="PF02978"/>
    </source>
</evidence>
<proteinExistence type="predicted"/>
<dbReference type="AlphaFoldDB" id="A0A9D0Z0B9"/>
<sequence>KMKNGKFDLEDFLKTMKQIKKLGPLENLIKLLPGAKKMGLTNVKIDPKQTAHIEAIVLSMTPEERRNPSIIKASRKVRIAKGCGLEVQDVNRLLDQFEQMKKMMKQMSNGNMKLPF</sequence>
<feature type="domain" description="Signal recognition particle SRP54 subunit M-domain" evidence="1">
    <location>
        <begin position="6"/>
        <end position="104"/>
    </location>
</feature>
<dbReference type="Proteomes" id="UP000886725">
    <property type="component" value="Unassembled WGS sequence"/>
</dbReference>
<comment type="caution">
    <text evidence="2">The sequence shown here is derived from an EMBL/GenBank/DDBJ whole genome shotgun (WGS) entry which is preliminary data.</text>
</comment>
<dbReference type="GO" id="GO:0005525">
    <property type="term" value="F:GTP binding"/>
    <property type="evidence" value="ECO:0007669"/>
    <property type="project" value="InterPro"/>
</dbReference>
<gene>
    <name evidence="2" type="ORF">IAC85_06745</name>
</gene>
<dbReference type="Gene3D" id="1.10.260.30">
    <property type="entry name" value="Signal recognition particle, SRP54 subunit, M-domain"/>
    <property type="match status" value="1"/>
</dbReference>
<evidence type="ECO:0000313" key="2">
    <source>
        <dbReference type="EMBL" id="HIQ65417.1"/>
    </source>
</evidence>
<accession>A0A9D0Z0B9</accession>
<reference evidence="2" key="1">
    <citation type="submission" date="2020-10" db="EMBL/GenBank/DDBJ databases">
        <authorList>
            <person name="Gilroy R."/>
        </authorList>
    </citation>
    <scope>NUCLEOTIDE SEQUENCE</scope>
    <source>
        <strain evidence="2">CHK165-10780</strain>
    </source>
</reference>
<dbReference type="PANTHER" id="PTHR11564">
    <property type="entry name" value="SIGNAL RECOGNITION PARTICLE 54K PROTEIN SRP54"/>
    <property type="match status" value="1"/>
</dbReference>
<dbReference type="Pfam" id="PF02978">
    <property type="entry name" value="SRP_SPB"/>
    <property type="match status" value="1"/>
</dbReference>
<evidence type="ECO:0000313" key="3">
    <source>
        <dbReference type="Proteomes" id="UP000886725"/>
    </source>
</evidence>
<dbReference type="GO" id="GO:0003924">
    <property type="term" value="F:GTPase activity"/>
    <property type="evidence" value="ECO:0007669"/>
    <property type="project" value="InterPro"/>
</dbReference>
<dbReference type="InterPro" id="IPR022941">
    <property type="entry name" value="SRP54"/>
</dbReference>
<dbReference type="GO" id="GO:0008312">
    <property type="term" value="F:7S RNA binding"/>
    <property type="evidence" value="ECO:0007669"/>
    <property type="project" value="InterPro"/>
</dbReference>
<reference evidence="2" key="2">
    <citation type="journal article" date="2021" name="PeerJ">
        <title>Extensive microbial diversity within the chicken gut microbiome revealed by metagenomics and culture.</title>
        <authorList>
            <person name="Gilroy R."/>
            <person name="Ravi A."/>
            <person name="Getino M."/>
            <person name="Pursley I."/>
            <person name="Horton D.L."/>
            <person name="Alikhan N.F."/>
            <person name="Baker D."/>
            <person name="Gharbi K."/>
            <person name="Hall N."/>
            <person name="Watson M."/>
            <person name="Adriaenssens E.M."/>
            <person name="Foster-Nyarko E."/>
            <person name="Jarju S."/>
            <person name="Secka A."/>
            <person name="Antonio M."/>
            <person name="Oren A."/>
            <person name="Chaudhuri R.R."/>
            <person name="La Ragione R."/>
            <person name="Hildebrand F."/>
            <person name="Pallen M.J."/>
        </authorList>
    </citation>
    <scope>NUCLEOTIDE SEQUENCE</scope>
    <source>
        <strain evidence="2">CHK165-10780</strain>
    </source>
</reference>
<dbReference type="SUPFAM" id="SSF47446">
    <property type="entry name" value="Signal peptide-binding domain"/>
    <property type="match status" value="1"/>
</dbReference>
<dbReference type="PANTHER" id="PTHR11564:SF5">
    <property type="entry name" value="SIGNAL RECOGNITION PARTICLE SUBUNIT SRP54"/>
    <property type="match status" value="1"/>
</dbReference>
<protein>
    <submittedName>
        <fullName evidence="2">Signal recognition particle protein</fullName>
    </submittedName>
</protein>
<dbReference type="GO" id="GO:0048500">
    <property type="term" value="C:signal recognition particle"/>
    <property type="evidence" value="ECO:0007669"/>
    <property type="project" value="InterPro"/>
</dbReference>
<dbReference type="GO" id="GO:0006614">
    <property type="term" value="P:SRP-dependent cotranslational protein targeting to membrane"/>
    <property type="evidence" value="ECO:0007669"/>
    <property type="project" value="InterPro"/>
</dbReference>